<dbReference type="GO" id="GO:0005634">
    <property type="term" value="C:nucleus"/>
    <property type="evidence" value="ECO:0007669"/>
    <property type="project" value="UniProtKB-SubCell"/>
</dbReference>
<evidence type="ECO:0000256" key="1">
    <source>
        <dbReference type="ARBA" id="ARBA00004123"/>
    </source>
</evidence>
<protein>
    <recommendedName>
        <fullName evidence="9">Zn(2)-C6 fungal-type domain-containing protein</fullName>
    </recommendedName>
</protein>
<gene>
    <name evidence="7" type="ORF">CNYM01_04824</name>
</gene>
<feature type="compositionally biased region" description="Polar residues" evidence="6">
    <location>
        <begin position="94"/>
        <end position="124"/>
    </location>
</feature>
<evidence type="ECO:0000256" key="4">
    <source>
        <dbReference type="ARBA" id="ARBA00023163"/>
    </source>
</evidence>
<sequence length="600" mass="67574">MSAASPRRSTRACTSCSRAKAKCVWPEAGSIDSETCQSHRSDALATVLTALKHRRKSRGREERQRPWFCSHTKVLERKLDDIMSLLNRDREQSARNSQASDGHPSPSINLHSTSQPQSDDSYSPLNPAATPVELLQGILTIVPGYRVTLQEANMILQLYMSDMVPQFPFVPLPVCDAQEIYRDKPLLLKTIIWTCKPPEGELAEVFRRWFRQHIAHRVVVLLEKSLEILQALLVFFAWNDIHYFATSSDTSLMHLARGLAEDLGLMKRPDLSTLTSRSIVENAAHLRDDLGSRSHHTNAGRRAVLGLFYINSVLGSLLGRSSRLDFARYFDDYCERLLDDKELPTDSLLVHLIKARKFALKVDDIFADKNDSQGGKPFDGLHAMIIANVQTELESFVDSIPTHLRSNHLLHDHFMAMRIRLFEPAIHANGNQGFKTPHLRSRMMWRCFTSTQELLTAFLSLSVETYPTLTFVSILHLALAIIKAAGLLSLEDHDWDLETARANLDLADMLQILSDRCSTVPRATSYSSTILSSRQRMVAAYAENYSGIRSWYLSKIGPTDASDALPMMMDPAFLQDSGMAEGYDFWQHLSGLSYGNLPNA</sequence>
<dbReference type="CDD" id="cd12148">
    <property type="entry name" value="fungal_TF_MHR"/>
    <property type="match status" value="1"/>
</dbReference>
<evidence type="ECO:0000313" key="7">
    <source>
        <dbReference type="EMBL" id="KXH65103.1"/>
    </source>
</evidence>
<dbReference type="InterPro" id="IPR051089">
    <property type="entry name" value="prtT"/>
</dbReference>
<dbReference type="GO" id="GO:0000976">
    <property type="term" value="F:transcription cis-regulatory region binding"/>
    <property type="evidence" value="ECO:0007669"/>
    <property type="project" value="TreeGrafter"/>
</dbReference>
<keyword evidence="5" id="KW-0539">Nucleus</keyword>
<dbReference type="EMBL" id="JEMN01000025">
    <property type="protein sequence ID" value="KXH65103.1"/>
    <property type="molecule type" value="Genomic_DNA"/>
</dbReference>
<dbReference type="PANTHER" id="PTHR31845">
    <property type="entry name" value="FINGER DOMAIN PROTEIN, PUTATIVE-RELATED"/>
    <property type="match status" value="1"/>
</dbReference>
<dbReference type="OrthoDB" id="5217604at2759"/>
<feature type="region of interest" description="Disordered" evidence="6">
    <location>
        <begin position="89"/>
        <end position="126"/>
    </location>
</feature>
<name>A0A135UXH7_9PEZI</name>
<evidence type="ECO:0008006" key="9">
    <source>
        <dbReference type="Google" id="ProtNLM"/>
    </source>
</evidence>
<dbReference type="PANTHER" id="PTHR31845:SF10">
    <property type="entry name" value="ZN(II)2CYS6 TRANSCRIPTION FACTOR (EUROFUNG)"/>
    <property type="match status" value="1"/>
</dbReference>
<accession>A0A135UXH7</accession>
<evidence type="ECO:0000256" key="3">
    <source>
        <dbReference type="ARBA" id="ARBA00023125"/>
    </source>
</evidence>
<keyword evidence="8" id="KW-1185">Reference proteome</keyword>
<organism evidence="7 8">
    <name type="scientific">Colletotrichum nymphaeae SA-01</name>
    <dbReference type="NCBI Taxonomy" id="1460502"/>
    <lineage>
        <taxon>Eukaryota</taxon>
        <taxon>Fungi</taxon>
        <taxon>Dikarya</taxon>
        <taxon>Ascomycota</taxon>
        <taxon>Pezizomycotina</taxon>
        <taxon>Sordariomycetes</taxon>
        <taxon>Hypocreomycetidae</taxon>
        <taxon>Glomerellales</taxon>
        <taxon>Glomerellaceae</taxon>
        <taxon>Colletotrichum</taxon>
        <taxon>Colletotrichum acutatum species complex</taxon>
    </lineage>
</organism>
<evidence type="ECO:0000256" key="6">
    <source>
        <dbReference type="SAM" id="MobiDB-lite"/>
    </source>
</evidence>
<evidence type="ECO:0000256" key="5">
    <source>
        <dbReference type="ARBA" id="ARBA00023242"/>
    </source>
</evidence>
<comment type="subcellular location">
    <subcellularLocation>
        <location evidence="1">Nucleus</location>
    </subcellularLocation>
</comment>
<comment type="caution">
    <text evidence="7">The sequence shown here is derived from an EMBL/GenBank/DDBJ whole genome shotgun (WGS) entry which is preliminary data.</text>
</comment>
<reference evidence="7 8" key="1">
    <citation type="submission" date="2014-02" db="EMBL/GenBank/DDBJ databases">
        <title>The genome sequence of Colletotrichum nymphaeae SA-01.</title>
        <authorList>
            <person name="Baroncelli R."/>
            <person name="Thon M.R."/>
        </authorList>
    </citation>
    <scope>NUCLEOTIDE SEQUENCE [LARGE SCALE GENOMIC DNA]</scope>
    <source>
        <strain evidence="7 8">SA-01</strain>
    </source>
</reference>
<proteinExistence type="predicted"/>
<dbReference type="GO" id="GO:0000981">
    <property type="term" value="F:DNA-binding transcription factor activity, RNA polymerase II-specific"/>
    <property type="evidence" value="ECO:0007669"/>
    <property type="project" value="TreeGrafter"/>
</dbReference>
<keyword evidence="2" id="KW-0805">Transcription regulation</keyword>
<keyword evidence="4" id="KW-0804">Transcription</keyword>
<keyword evidence="3" id="KW-0238">DNA-binding</keyword>
<evidence type="ECO:0000313" key="8">
    <source>
        <dbReference type="Proteomes" id="UP000070054"/>
    </source>
</evidence>
<evidence type="ECO:0000256" key="2">
    <source>
        <dbReference type="ARBA" id="ARBA00023015"/>
    </source>
</evidence>
<dbReference type="Proteomes" id="UP000070054">
    <property type="component" value="Unassembled WGS sequence"/>
</dbReference>
<dbReference type="AlphaFoldDB" id="A0A135UXH7"/>